<evidence type="ECO:0000313" key="3">
    <source>
        <dbReference type="Proteomes" id="UP000704738"/>
    </source>
</evidence>
<comment type="caution">
    <text evidence="2">The sequence shown here is derived from an EMBL/GenBank/DDBJ whole genome shotgun (WGS) entry which is preliminary data.</text>
</comment>
<feature type="compositionally biased region" description="Basic residues" evidence="1">
    <location>
        <begin position="43"/>
        <end position="56"/>
    </location>
</feature>
<sequence>MGRGWTLWERPCVAKGGRSAPTIVALPLKLLGPLCGPIATQGRSHRRPHRRPHRLPSRYIPSNDTSNAFHL</sequence>
<evidence type="ECO:0008006" key="4">
    <source>
        <dbReference type="Google" id="ProtNLM"/>
    </source>
</evidence>
<dbReference type="AlphaFoldDB" id="A0ABD6N8P3"/>
<evidence type="ECO:0000256" key="1">
    <source>
        <dbReference type="SAM" id="MobiDB-lite"/>
    </source>
</evidence>
<feature type="compositionally biased region" description="Polar residues" evidence="1">
    <location>
        <begin position="60"/>
        <end position="71"/>
    </location>
</feature>
<gene>
    <name evidence="2" type="ORF">DM819_13230</name>
</gene>
<proteinExistence type="predicted"/>
<evidence type="ECO:0000313" key="2">
    <source>
        <dbReference type="EMBL" id="NWL46777.1"/>
    </source>
</evidence>
<name>A0ABD6N8P3_9PSED</name>
<accession>A0ABD6N8P3</accession>
<organism evidence="2 3">
    <name type="scientific">Pseudomonas hunanensis</name>
    <dbReference type="NCBI Taxonomy" id="1247546"/>
    <lineage>
        <taxon>Bacteria</taxon>
        <taxon>Pseudomonadati</taxon>
        <taxon>Pseudomonadota</taxon>
        <taxon>Gammaproteobacteria</taxon>
        <taxon>Pseudomonadales</taxon>
        <taxon>Pseudomonadaceae</taxon>
        <taxon>Pseudomonas</taxon>
    </lineage>
</organism>
<feature type="region of interest" description="Disordered" evidence="1">
    <location>
        <begin position="39"/>
        <end position="71"/>
    </location>
</feature>
<reference evidence="2 3" key="1">
    <citation type="submission" date="2018-06" db="EMBL/GenBank/DDBJ databases">
        <title>Bacteria isolated from soil of Wuhan.</title>
        <authorList>
            <person name="Xiang W."/>
            <person name="Huang C."/>
        </authorList>
    </citation>
    <scope>NUCLEOTIDE SEQUENCE [LARGE SCALE GENOMIC DNA]</scope>
    <source>
        <strain evidence="3">xwS4</strain>
    </source>
</reference>
<dbReference type="Proteomes" id="UP000704738">
    <property type="component" value="Unassembled WGS sequence"/>
</dbReference>
<protein>
    <recommendedName>
        <fullName evidence="4">DUF1534 domain-containing protein</fullName>
    </recommendedName>
</protein>
<dbReference type="EMBL" id="QJRE01000110">
    <property type="protein sequence ID" value="NWL46777.1"/>
    <property type="molecule type" value="Genomic_DNA"/>
</dbReference>